<accession>A0A7J5Y870</accession>
<comment type="caution">
    <text evidence="2">The sequence shown here is derived from an EMBL/GenBank/DDBJ whole genome shotgun (WGS) entry which is preliminary data.</text>
</comment>
<reference evidence="2 3" key="1">
    <citation type="submission" date="2020-03" db="EMBL/GenBank/DDBJ databases">
        <title>Dissostichus mawsoni Genome sequencing and assembly.</title>
        <authorList>
            <person name="Park H."/>
        </authorList>
    </citation>
    <scope>NUCLEOTIDE SEQUENCE [LARGE SCALE GENOMIC DNA]</scope>
    <source>
        <strain evidence="2">DM0001</strain>
        <tissue evidence="2">Muscle</tissue>
    </source>
</reference>
<feature type="region of interest" description="Disordered" evidence="1">
    <location>
        <begin position="29"/>
        <end position="75"/>
    </location>
</feature>
<dbReference type="Gene3D" id="2.30.30.40">
    <property type="entry name" value="SH3 Domains"/>
    <property type="match status" value="1"/>
</dbReference>
<sequence>MKNSQISEKVDIKNWCFCIVVFNKCPSSVVSGQTVGTTDSSGTTSSGERVSSRERVSSGERVSSRERVRSEEEELPYRGPFCGRAVVHTDFTPSPYDSDSLKLRVGM</sequence>
<name>A0A7J5Y870_DISMA</name>
<evidence type="ECO:0000313" key="2">
    <source>
        <dbReference type="EMBL" id="KAF3845570.1"/>
    </source>
</evidence>
<dbReference type="Proteomes" id="UP000518266">
    <property type="component" value="Unassembled WGS sequence"/>
</dbReference>
<evidence type="ECO:0000256" key="1">
    <source>
        <dbReference type="SAM" id="MobiDB-lite"/>
    </source>
</evidence>
<dbReference type="PANTHER" id="PTHR12301:SF10">
    <property type="match status" value="1"/>
</dbReference>
<keyword evidence="3" id="KW-1185">Reference proteome</keyword>
<feature type="compositionally biased region" description="Basic and acidic residues" evidence="1">
    <location>
        <begin position="50"/>
        <end position="70"/>
    </location>
</feature>
<dbReference type="AlphaFoldDB" id="A0A7J5Y870"/>
<dbReference type="InterPro" id="IPR051725">
    <property type="entry name" value="SAM-SH3_domain_protein"/>
</dbReference>
<dbReference type="OrthoDB" id="10047268at2759"/>
<feature type="compositionally biased region" description="Low complexity" evidence="1">
    <location>
        <begin position="29"/>
        <end position="49"/>
    </location>
</feature>
<dbReference type="EMBL" id="JAAKFY010000015">
    <property type="protein sequence ID" value="KAF3845570.1"/>
    <property type="molecule type" value="Genomic_DNA"/>
</dbReference>
<gene>
    <name evidence="2" type="ORF">F7725_008733</name>
</gene>
<proteinExistence type="predicted"/>
<evidence type="ECO:0000313" key="3">
    <source>
        <dbReference type="Proteomes" id="UP000518266"/>
    </source>
</evidence>
<protein>
    <submittedName>
        <fullName evidence="2">Uncharacterized protein</fullName>
    </submittedName>
</protein>
<organism evidence="2 3">
    <name type="scientific">Dissostichus mawsoni</name>
    <name type="common">Antarctic cod</name>
    <dbReference type="NCBI Taxonomy" id="36200"/>
    <lineage>
        <taxon>Eukaryota</taxon>
        <taxon>Metazoa</taxon>
        <taxon>Chordata</taxon>
        <taxon>Craniata</taxon>
        <taxon>Vertebrata</taxon>
        <taxon>Euteleostomi</taxon>
        <taxon>Actinopterygii</taxon>
        <taxon>Neopterygii</taxon>
        <taxon>Teleostei</taxon>
        <taxon>Neoteleostei</taxon>
        <taxon>Acanthomorphata</taxon>
        <taxon>Eupercaria</taxon>
        <taxon>Perciformes</taxon>
        <taxon>Notothenioidei</taxon>
        <taxon>Nototheniidae</taxon>
        <taxon>Dissostichus</taxon>
    </lineage>
</organism>
<dbReference type="PANTHER" id="PTHR12301">
    <property type="entry name" value="SAM-DOMAIN, SH3 AND NUCLEAR LOCALIZATION SIGNALS PROTEIN RELATED"/>
    <property type="match status" value="1"/>
</dbReference>